<dbReference type="Proteomes" id="UP000297555">
    <property type="component" value="Unassembled WGS sequence"/>
</dbReference>
<proteinExistence type="predicted"/>
<organism evidence="1 2">
    <name type="scientific">Pseudomonas kribbensis</name>
    <dbReference type="NCBI Taxonomy" id="1628086"/>
    <lineage>
        <taxon>Bacteria</taxon>
        <taxon>Pseudomonadati</taxon>
        <taxon>Pseudomonadota</taxon>
        <taxon>Gammaproteobacteria</taxon>
        <taxon>Pseudomonadales</taxon>
        <taxon>Pseudomonadaceae</taxon>
        <taxon>Pseudomonas</taxon>
    </lineage>
</organism>
<dbReference type="AlphaFoldDB" id="A0A4Y8VHM6"/>
<evidence type="ECO:0000313" key="2">
    <source>
        <dbReference type="Proteomes" id="UP000297555"/>
    </source>
</evidence>
<name>A0A4Y8VHM6_9PSED</name>
<gene>
    <name evidence="1" type="ORF">E4J90_14155</name>
</gene>
<accession>A0A4Y8VHM6</accession>
<dbReference type="EMBL" id="SPDQ01000015">
    <property type="protein sequence ID" value="TFH79819.1"/>
    <property type="molecule type" value="Genomic_DNA"/>
</dbReference>
<dbReference type="RefSeq" id="WP_134826826.1">
    <property type="nucleotide sequence ID" value="NZ_SPDQ01000015.1"/>
</dbReference>
<reference evidence="1 2" key="1">
    <citation type="submission" date="2019-03" db="EMBL/GenBank/DDBJ databases">
        <title>Draft genome sequence of humic substances-degrading Pseudomonas kribbensis CHA-19 from forest soil.</title>
        <authorList>
            <person name="Kim D."/>
        </authorList>
    </citation>
    <scope>NUCLEOTIDE SEQUENCE [LARGE SCALE GENOMIC DNA]</scope>
    <source>
        <strain evidence="1 2">CHA-19</strain>
    </source>
</reference>
<comment type="caution">
    <text evidence="1">The sequence shown here is derived from an EMBL/GenBank/DDBJ whole genome shotgun (WGS) entry which is preliminary data.</text>
</comment>
<protein>
    <submittedName>
        <fullName evidence="1">Uncharacterized protein</fullName>
    </submittedName>
</protein>
<sequence>MEILRNIKATFSKSMIKDTVLEEVMIALSSGDLRDPCVVTVKKFYELNSNVKESDLLITMLACLYRVGAVGLKTSSVDTYIWSHVDQSSATRGEIKRAEHFKVHKMLHRSLDIIVDQHEIFDQEFID</sequence>
<evidence type="ECO:0000313" key="1">
    <source>
        <dbReference type="EMBL" id="TFH79819.1"/>
    </source>
</evidence>
<dbReference type="OrthoDB" id="9179688at2"/>